<sequence>MKSAITACCRAISLIQRIQRPRLAAGLSVSSKEISDHALLQGYQSRPMKLAITACCRAISLIQGIQRSYLAAELSVSFRKSAIMACCRAISLIQ</sequence>
<accession>A0AAV4A7K7</accession>
<dbReference type="EMBL" id="BLXT01003727">
    <property type="protein sequence ID" value="GFO03649.1"/>
    <property type="molecule type" value="Genomic_DNA"/>
</dbReference>
<evidence type="ECO:0000313" key="2">
    <source>
        <dbReference type="Proteomes" id="UP000735302"/>
    </source>
</evidence>
<evidence type="ECO:0000313" key="1">
    <source>
        <dbReference type="EMBL" id="GFO03649.1"/>
    </source>
</evidence>
<dbReference type="Proteomes" id="UP000735302">
    <property type="component" value="Unassembled WGS sequence"/>
</dbReference>
<keyword evidence="2" id="KW-1185">Reference proteome</keyword>
<organism evidence="1 2">
    <name type="scientific">Plakobranchus ocellatus</name>
    <dbReference type="NCBI Taxonomy" id="259542"/>
    <lineage>
        <taxon>Eukaryota</taxon>
        <taxon>Metazoa</taxon>
        <taxon>Spiralia</taxon>
        <taxon>Lophotrochozoa</taxon>
        <taxon>Mollusca</taxon>
        <taxon>Gastropoda</taxon>
        <taxon>Heterobranchia</taxon>
        <taxon>Euthyneura</taxon>
        <taxon>Panpulmonata</taxon>
        <taxon>Sacoglossa</taxon>
        <taxon>Placobranchoidea</taxon>
        <taxon>Plakobranchidae</taxon>
        <taxon>Plakobranchus</taxon>
    </lineage>
</organism>
<protein>
    <submittedName>
        <fullName evidence="1">Uncharacterized protein</fullName>
    </submittedName>
</protein>
<gene>
    <name evidence="1" type="ORF">PoB_003015400</name>
</gene>
<name>A0AAV4A7K7_9GAST</name>
<comment type="caution">
    <text evidence="1">The sequence shown here is derived from an EMBL/GenBank/DDBJ whole genome shotgun (WGS) entry which is preliminary data.</text>
</comment>
<proteinExistence type="predicted"/>
<reference evidence="1 2" key="1">
    <citation type="journal article" date="2021" name="Elife">
        <title>Chloroplast acquisition without the gene transfer in kleptoplastic sea slugs, Plakobranchus ocellatus.</title>
        <authorList>
            <person name="Maeda T."/>
            <person name="Takahashi S."/>
            <person name="Yoshida T."/>
            <person name="Shimamura S."/>
            <person name="Takaki Y."/>
            <person name="Nagai Y."/>
            <person name="Toyoda A."/>
            <person name="Suzuki Y."/>
            <person name="Arimoto A."/>
            <person name="Ishii H."/>
            <person name="Satoh N."/>
            <person name="Nishiyama T."/>
            <person name="Hasebe M."/>
            <person name="Maruyama T."/>
            <person name="Minagawa J."/>
            <person name="Obokata J."/>
            <person name="Shigenobu S."/>
        </authorList>
    </citation>
    <scope>NUCLEOTIDE SEQUENCE [LARGE SCALE GENOMIC DNA]</scope>
</reference>
<dbReference type="AlphaFoldDB" id="A0AAV4A7K7"/>